<name>A0A2W4RN47_9GAMM</name>
<dbReference type="Proteomes" id="UP000249396">
    <property type="component" value="Unassembled WGS sequence"/>
</dbReference>
<feature type="transmembrane region" description="Helical" evidence="1">
    <location>
        <begin position="23"/>
        <end position="40"/>
    </location>
</feature>
<sequence>MHLTVDLLANPAAHSFHDALKAILIYLAINLVWAIGLWQGTRKVTEVAPPYWLAYFLALPSLLFYLPAMATILNDIITHQFHFAERFILVFCLVVATQILGVFYAVAIRNPRNGMPIGLQDGMAVSLWMWLFSLPIGLALLWLNDHMKII</sequence>
<keyword evidence="1" id="KW-0812">Transmembrane</keyword>
<dbReference type="AlphaFoldDB" id="A0A2W4RN47"/>
<proteinExistence type="predicted"/>
<feature type="transmembrane region" description="Helical" evidence="1">
    <location>
        <begin position="127"/>
        <end position="144"/>
    </location>
</feature>
<feature type="transmembrane region" description="Helical" evidence="1">
    <location>
        <begin position="86"/>
        <end position="107"/>
    </location>
</feature>
<organism evidence="2 3">
    <name type="scientific">Candidatus Methylumidiphilus alinenensis</name>
    <dbReference type="NCBI Taxonomy" id="2202197"/>
    <lineage>
        <taxon>Bacteria</taxon>
        <taxon>Pseudomonadati</taxon>
        <taxon>Pseudomonadota</taxon>
        <taxon>Gammaproteobacteria</taxon>
        <taxon>Methylococcales</taxon>
        <taxon>Candidatus Methylumidiphilus</taxon>
    </lineage>
</organism>
<accession>A0A2W4RN47</accession>
<evidence type="ECO:0000313" key="3">
    <source>
        <dbReference type="Proteomes" id="UP000249396"/>
    </source>
</evidence>
<protein>
    <submittedName>
        <fullName evidence="2">Uncharacterized protein</fullName>
    </submittedName>
</protein>
<evidence type="ECO:0000313" key="2">
    <source>
        <dbReference type="EMBL" id="PZN84423.1"/>
    </source>
</evidence>
<gene>
    <name evidence="2" type="ORF">DM484_02815</name>
</gene>
<reference evidence="2 3" key="1">
    <citation type="journal article" date="2018" name="Aquat. Microb. Ecol.">
        <title>Gammaproteobacterial methanotrophs dominate.</title>
        <authorList>
            <person name="Rissanen A.J."/>
            <person name="Saarenheimo J."/>
            <person name="Tiirola M."/>
            <person name="Peura S."/>
            <person name="Aalto S.L."/>
            <person name="Karvinen A."/>
            <person name="Nykanen H."/>
        </authorList>
    </citation>
    <scope>NUCLEOTIDE SEQUENCE [LARGE SCALE GENOMIC DNA]</scope>
    <source>
        <strain evidence="2">AMbin10</strain>
    </source>
</reference>
<keyword evidence="1" id="KW-0472">Membrane</keyword>
<feature type="transmembrane region" description="Helical" evidence="1">
    <location>
        <begin position="52"/>
        <end position="74"/>
    </location>
</feature>
<evidence type="ECO:0000256" key="1">
    <source>
        <dbReference type="SAM" id="Phobius"/>
    </source>
</evidence>
<dbReference type="EMBL" id="QJPH01000154">
    <property type="protein sequence ID" value="PZN84423.1"/>
    <property type="molecule type" value="Genomic_DNA"/>
</dbReference>
<comment type="caution">
    <text evidence="2">The sequence shown here is derived from an EMBL/GenBank/DDBJ whole genome shotgun (WGS) entry which is preliminary data.</text>
</comment>
<keyword evidence="1" id="KW-1133">Transmembrane helix</keyword>